<dbReference type="PANTHER" id="PTHR47957">
    <property type="entry name" value="ATP-DEPENDENT HELICASE HRQ1"/>
    <property type="match status" value="1"/>
</dbReference>
<keyword evidence="2" id="KW-0067">ATP-binding</keyword>
<dbReference type="SMART" id="SM00487">
    <property type="entry name" value="DEXDc"/>
    <property type="match status" value="1"/>
</dbReference>
<gene>
    <name evidence="5" type="ORF">LCGC14_1818500</name>
</gene>
<evidence type="ECO:0000256" key="1">
    <source>
        <dbReference type="ARBA" id="ARBA00022741"/>
    </source>
</evidence>
<evidence type="ECO:0000259" key="3">
    <source>
        <dbReference type="PROSITE" id="PS51192"/>
    </source>
</evidence>
<dbReference type="InterPro" id="IPR011545">
    <property type="entry name" value="DEAD/DEAH_box_helicase_dom"/>
</dbReference>
<dbReference type="Pfam" id="PF00271">
    <property type="entry name" value="Helicase_C"/>
    <property type="match status" value="1"/>
</dbReference>
<dbReference type="Pfam" id="PF00270">
    <property type="entry name" value="DEAD"/>
    <property type="match status" value="1"/>
</dbReference>
<accession>A0A0F9GJP0</accession>
<dbReference type="PANTHER" id="PTHR47957:SF3">
    <property type="entry name" value="ATP-DEPENDENT HELICASE HRQ1"/>
    <property type="match status" value="1"/>
</dbReference>
<dbReference type="SUPFAM" id="SSF52540">
    <property type="entry name" value="P-loop containing nucleoside triphosphate hydrolases"/>
    <property type="match status" value="1"/>
</dbReference>
<dbReference type="InterPro" id="IPR014001">
    <property type="entry name" value="Helicase_ATP-bd"/>
</dbReference>
<organism evidence="5">
    <name type="scientific">marine sediment metagenome</name>
    <dbReference type="NCBI Taxonomy" id="412755"/>
    <lineage>
        <taxon>unclassified sequences</taxon>
        <taxon>metagenomes</taxon>
        <taxon>ecological metagenomes</taxon>
    </lineage>
</organism>
<protein>
    <submittedName>
        <fullName evidence="5">Uncharacterized protein</fullName>
    </submittedName>
</protein>
<dbReference type="GO" id="GO:0005634">
    <property type="term" value="C:nucleus"/>
    <property type="evidence" value="ECO:0007669"/>
    <property type="project" value="TreeGrafter"/>
</dbReference>
<dbReference type="PROSITE" id="PS51194">
    <property type="entry name" value="HELICASE_CTER"/>
    <property type="match status" value="1"/>
</dbReference>
<evidence type="ECO:0000313" key="5">
    <source>
        <dbReference type="EMBL" id="KKL99029.1"/>
    </source>
</evidence>
<dbReference type="GO" id="GO:0006289">
    <property type="term" value="P:nucleotide-excision repair"/>
    <property type="evidence" value="ECO:0007669"/>
    <property type="project" value="TreeGrafter"/>
</dbReference>
<dbReference type="GO" id="GO:0043138">
    <property type="term" value="F:3'-5' DNA helicase activity"/>
    <property type="evidence" value="ECO:0007669"/>
    <property type="project" value="TreeGrafter"/>
</dbReference>
<feature type="non-terminal residue" evidence="5">
    <location>
        <position position="1"/>
    </location>
</feature>
<proteinExistence type="predicted"/>
<dbReference type="PROSITE" id="PS51192">
    <property type="entry name" value="HELICASE_ATP_BIND_1"/>
    <property type="match status" value="1"/>
</dbReference>
<keyword evidence="1" id="KW-0547">Nucleotide-binding</keyword>
<dbReference type="InterPro" id="IPR027417">
    <property type="entry name" value="P-loop_NTPase"/>
</dbReference>
<dbReference type="GO" id="GO:0003676">
    <property type="term" value="F:nucleic acid binding"/>
    <property type="evidence" value="ECO:0007669"/>
    <property type="project" value="InterPro"/>
</dbReference>
<dbReference type="AlphaFoldDB" id="A0A0F9GJP0"/>
<sequence length="621" mass="71891">ELVTPPLYAYNIKFEGSFFKGTAFNELKPYKDGLVARRAEVYLPHDDDPGKGANIPVWFKLFLSGGDIKKRKLYRRLILLHNRSCLINQLALLALQYNSDHQKTAWTKFQFPKELTSKYRHTMNAEKKDLLVFKPTKFIDIYNYKDGFYSQYYDEGYLYKLGLRPAPDHYQKLISSNNASIRMFKHSEAQGPSTLSLDIIEMDPRIRNGLEESGIKELYEYQYHAYTQITTAVSCLITAPTGNGKTEAFLLPVLQRILSIKENNRKVDPTNTDSSIMVILFYPTKALSNDQFHKITKWTKRLKLTVKQIDGDVGTHQRKKILENPPDILLTTPDWLHYNLHKQEWQQALRDVEIVILDEVHTYSGILGTHLFMLLQRLTRIIGKYQIIGASATVGNPKEFFKRLTNRDIAVIYCKDKVAKRPALDILLISPKMEKDNDYNVSELVKDLTGKEFEHTVLIFRNSQQGTEFTYRNLVNYLGKEVDIHRGGLTKTHRQDVENKLRDGITKAVVCTSSLELGIDVGDISCIITPLVPINNLYQRIGRAGRRDRPALAILELSNDVISEYYIRHPKEYFTDVTPITFETNNRRIIFDHLRLAKYEKSFADNEFNEYDDIQELITKK</sequence>
<dbReference type="Gene3D" id="3.40.50.300">
    <property type="entry name" value="P-loop containing nucleotide triphosphate hydrolases"/>
    <property type="match status" value="2"/>
</dbReference>
<evidence type="ECO:0000259" key="4">
    <source>
        <dbReference type="PROSITE" id="PS51194"/>
    </source>
</evidence>
<reference evidence="5" key="1">
    <citation type="journal article" date="2015" name="Nature">
        <title>Complex archaea that bridge the gap between prokaryotes and eukaryotes.</title>
        <authorList>
            <person name="Spang A."/>
            <person name="Saw J.H."/>
            <person name="Jorgensen S.L."/>
            <person name="Zaremba-Niedzwiedzka K."/>
            <person name="Martijn J."/>
            <person name="Lind A.E."/>
            <person name="van Eijk R."/>
            <person name="Schleper C."/>
            <person name="Guy L."/>
            <person name="Ettema T.J."/>
        </authorList>
    </citation>
    <scope>NUCLEOTIDE SEQUENCE</scope>
</reference>
<comment type="caution">
    <text evidence="5">The sequence shown here is derived from an EMBL/GenBank/DDBJ whole genome shotgun (WGS) entry which is preliminary data.</text>
</comment>
<name>A0A0F9GJP0_9ZZZZ</name>
<feature type="domain" description="Helicase ATP-binding" evidence="3">
    <location>
        <begin position="226"/>
        <end position="412"/>
    </location>
</feature>
<evidence type="ECO:0000256" key="2">
    <source>
        <dbReference type="ARBA" id="ARBA00022840"/>
    </source>
</evidence>
<dbReference type="SMART" id="SM00490">
    <property type="entry name" value="HELICc"/>
    <property type="match status" value="1"/>
</dbReference>
<dbReference type="EMBL" id="LAZR01017770">
    <property type="protein sequence ID" value="KKL99029.1"/>
    <property type="molecule type" value="Genomic_DNA"/>
</dbReference>
<feature type="domain" description="Helicase C-terminal" evidence="4">
    <location>
        <begin position="440"/>
        <end position="588"/>
    </location>
</feature>
<dbReference type="GO" id="GO:0005524">
    <property type="term" value="F:ATP binding"/>
    <property type="evidence" value="ECO:0007669"/>
    <property type="project" value="UniProtKB-KW"/>
</dbReference>
<dbReference type="GO" id="GO:0036297">
    <property type="term" value="P:interstrand cross-link repair"/>
    <property type="evidence" value="ECO:0007669"/>
    <property type="project" value="TreeGrafter"/>
</dbReference>
<dbReference type="InterPro" id="IPR001650">
    <property type="entry name" value="Helicase_C-like"/>
</dbReference>